<dbReference type="GO" id="GO:0016829">
    <property type="term" value="F:lyase activity"/>
    <property type="evidence" value="ECO:0007669"/>
    <property type="project" value="UniProtKB-KW"/>
</dbReference>
<reference evidence="10" key="1">
    <citation type="journal article" date="2020" name="mSystems">
        <title>Genome- and Community-Level Interaction Insights into Carbon Utilization and Element Cycling Functions of Hydrothermarchaeota in Hydrothermal Sediment.</title>
        <authorList>
            <person name="Zhou Z."/>
            <person name="Liu Y."/>
            <person name="Xu W."/>
            <person name="Pan J."/>
            <person name="Luo Z.H."/>
            <person name="Li M."/>
        </authorList>
    </citation>
    <scope>NUCLEOTIDE SEQUENCE [LARGE SCALE GENOMIC DNA]</scope>
    <source>
        <strain evidence="10">SpSt-1259</strain>
    </source>
</reference>
<comment type="subunit">
    <text evidence="6">Heterodimer composed of a large subunit (PMDh-L) and a small subunit (PMDh-S).</text>
</comment>
<comment type="caution">
    <text evidence="10">The sequence shown here is derived from an EMBL/GenBank/DDBJ whole genome shotgun (WGS) entry which is preliminary data.</text>
</comment>
<comment type="similarity">
    <text evidence="5">Belongs to the AcnX type II large subunit family.</text>
</comment>
<dbReference type="EC" id="4.2.1.182" evidence="7"/>
<proteinExistence type="inferred from homology"/>
<dbReference type="InterPro" id="IPR007506">
    <property type="entry name" value="PMDh-L-like_dom"/>
</dbReference>
<dbReference type="PANTHER" id="PTHR36577:SF3">
    <property type="entry name" value="DUF521 DOMAIN PROTEIN (AFU_ORTHOLOGUE AFUA_6G00490)"/>
    <property type="match status" value="1"/>
</dbReference>
<dbReference type="AlphaFoldDB" id="A0A7C2YE90"/>
<evidence type="ECO:0000256" key="5">
    <source>
        <dbReference type="ARBA" id="ARBA00046333"/>
    </source>
</evidence>
<comment type="catalytic activity">
    <reaction evidence="3">
        <text>(R)-5-phosphomevalonate = (2E)-3-methyl-5-phosphooxypent-2-enoate + H2O</text>
        <dbReference type="Rhea" id="RHEA:78975"/>
        <dbReference type="ChEBI" id="CHEBI:15377"/>
        <dbReference type="ChEBI" id="CHEBI:58146"/>
        <dbReference type="ChEBI" id="CHEBI:229665"/>
        <dbReference type="EC" id="4.2.1.182"/>
    </reaction>
    <physiologicalReaction direction="left-to-right" evidence="3">
        <dbReference type="Rhea" id="RHEA:78976"/>
    </physiologicalReaction>
</comment>
<dbReference type="Pfam" id="PF04412">
    <property type="entry name" value="AcnX"/>
    <property type="match status" value="1"/>
</dbReference>
<evidence type="ECO:0000256" key="1">
    <source>
        <dbReference type="ARBA" id="ARBA00023004"/>
    </source>
</evidence>
<dbReference type="EMBL" id="DSFE01000104">
    <property type="protein sequence ID" value="HEU98179.1"/>
    <property type="molecule type" value="Genomic_DNA"/>
</dbReference>
<evidence type="ECO:0000313" key="10">
    <source>
        <dbReference type="EMBL" id="HEU98179.1"/>
    </source>
</evidence>
<comment type="function">
    <text evidence="4">Component of a hydro-lyase that catalyzes the dehydration of mevalonate 5-phosphate (MVA5P) to form trans-anhydromevalonate 5-phosphate (tAHMP). Involved in the archaeal mevalonate (MVA) pathway, which provides fundamental precursors for isoprenoid biosynthesis, such as isopentenyl diphosphate (IPP) and dimethylallyl diphosphate (DMAPP).</text>
</comment>
<keyword evidence="1" id="KW-0408">Iron</keyword>
<dbReference type="PANTHER" id="PTHR36577">
    <property type="entry name" value="DUF521 DOMAIN PROTEIN (AFU_ORTHOLOGUE AFUA_6G00490)"/>
    <property type="match status" value="1"/>
</dbReference>
<sequence>MYLTKEEEEMLSGKYGEIISSALKVIVKVGESLGAEKLVEIPHAHVSGLSYMTIGDAGLTFLKSFAERGARVRVFSTVNPIGMDMELWKRMGISEEFSKKQKEIVEAILSMGFEPTFTCTPYLIRKPLFREHLAWGESSAIAMANTYYGARTNREGGPLALMSALTGRTYYAGLHLDENRVPTHELILEEGIQLNDPAFAGALGYVVGEKIRNGIPLIKGAKMSFETVKSYTAAAAASGDIALSYIEGITPDYDWAIGEAEHLEKVPIEKREIEKMISLKGDIEVDAIFVGCPHADMDEVLELYSILSKCGKLRIPIWISTSRSTYEKLKELGVIERLESIGAVVIRDTCPVVSPLIASKFKSVAVTSAKGFFYIPKMHGTRAVIIPFRRIGEIACKRRR</sequence>
<evidence type="ECO:0000259" key="9">
    <source>
        <dbReference type="Pfam" id="PF04412"/>
    </source>
</evidence>
<evidence type="ECO:0000256" key="6">
    <source>
        <dbReference type="ARBA" id="ARBA00046520"/>
    </source>
</evidence>
<organism evidence="10">
    <name type="scientific">Fervidicoccus fontis</name>
    <dbReference type="NCBI Taxonomy" id="683846"/>
    <lineage>
        <taxon>Archaea</taxon>
        <taxon>Thermoproteota</taxon>
        <taxon>Thermoprotei</taxon>
        <taxon>Fervidicoccales</taxon>
        <taxon>Fervidicoccaceae</taxon>
        <taxon>Fervidicoccus</taxon>
    </lineage>
</organism>
<protein>
    <recommendedName>
        <fullName evidence="8">Phosphomevalonate dehydratase large subunit</fullName>
        <ecNumber evidence="7">4.2.1.182</ecNumber>
    </recommendedName>
</protein>
<accession>A0A7C2YE90</accession>
<evidence type="ECO:0000256" key="2">
    <source>
        <dbReference type="ARBA" id="ARBA00023239"/>
    </source>
</evidence>
<gene>
    <name evidence="10" type="ORF">ENO36_04945</name>
</gene>
<dbReference type="Proteomes" id="UP000885664">
    <property type="component" value="Unassembled WGS sequence"/>
</dbReference>
<evidence type="ECO:0000256" key="7">
    <source>
        <dbReference type="ARBA" id="ARBA00047176"/>
    </source>
</evidence>
<evidence type="ECO:0000256" key="8">
    <source>
        <dbReference type="ARBA" id="ARBA00047196"/>
    </source>
</evidence>
<name>A0A7C2YE90_9CREN</name>
<evidence type="ECO:0000256" key="3">
    <source>
        <dbReference type="ARBA" id="ARBA00045120"/>
    </source>
</evidence>
<feature type="domain" description="Phosphomevalonate dehydratase large subunit-like" evidence="9">
    <location>
        <begin position="1"/>
        <end position="386"/>
    </location>
</feature>
<keyword evidence="2" id="KW-0456">Lyase</keyword>
<evidence type="ECO:0000256" key="4">
    <source>
        <dbReference type="ARBA" id="ARBA00045299"/>
    </source>
</evidence>